<reference evidence="4 5" key="1">
    <citation type="submission" date="2018-05" db="EMBL/GenBank/DDBJ databases">
        <title>Genomic Encyclopedia of Archaeal and Bacterial Type Strains, Phase II (KMG-II): from individual species to whole genera.</title>
        <authorList>
            <person name="Goeker M."/>
        </authorList>
    </citation>
    <scope>NUCLEOTIDE SEQUENCE [LARGE SCALE GENOMIC DNA]</scope>
    <source>
        <strain evidence="4 5">DSM 23514</strain>
    </source>
</reference>
<evidence type="ECO:0000256" key="1">
    <source>
        <dbReference type="SAM" id="Phobius"/>
    </source>
</evidence>
<feature type="transmembrane region" description="Helical" evidence="1">
    <location>
        <begin position="129"/>
        <end position="149"/>
    </location>
</feature>
<proteinExistence type="predicted"/>
<keyword evidence="1" id="KW-1133">Transmembrane helix</keyword>
<keyword evidence="1" id="KW-0472">Membrane</keyword>
<keyword evidence="3" id="KW-0482">Metalloprotease</keyword>
<evidence type="ECO:0000313" key="6">
    <source>
        <dbReference type="Proteomes" id="UP000651837"/>
    </source>
</evidence>
<accession>A0A316EIU9</accession>
<evidence type="ECO:0000259" key="2">
    <source>
        <dbReference type="Pfam" id="PF02517"/>
    </source>
</evidence>
<sequence length="205" mass="22670">MINELIGTVLQILIFALIPFLVYLFQKKTAKGFFDDIGLKKSTKRANFLAIFACLLFAAPPLILTLVSNDFKAIMIDPNSLTGKIREMGMGVQTLFILLLMALFKTSLAEEILFRGFLAKRLIRMAGFVKGNIIQAVLFGMIHTVLFAFTTNNPVFLTVIFIIPAIGAYVSVYLNERIANGSIIPGWISHGLANVLAYSFVGFLL</sequence>
<gene>
    <name evidence="3" type="ORF">HZY62_13105</name>
    <name evidence="4" type="ORF">LX92_02808</name>
</gene>
<keyword evidence="1" id="KW-0812">Transmembrane</keyword>
<feature type="transmembrane region" description="Helical" evidence="1">
    <location>
        <begin position="46"/>
        <end position="68"/>
    </location>
</feature>
<feature type="domain" description="CAAX prenyl protease 2/Lysostaphin resistance protein A-like" evidence="2">
    <location>
        <begin position="94"/>
        <end position="196"/>
    </location>
</feature>
<keyword evidence="6" id="KW-1185">Reference proteome</keyword>
<feature type="transmembrane region" description="Helical" evidence="1">
    <location>
        <begin position="186"/>
        <end position="204"/>
    </location>
</feature>
<feature type="transmembrane region" description="Helical" evidence="1">
    <location>
        <begin position="6"/>
        <end position="25"/>
    </location>
</feature>
<dbReference type="RefSeq" id="WP_109651676.1">
    <property type="nucleotide sequence ID" value="NZ_JACWLN010000005.1"/>
</dbReference>
<dbReference type="GO" id="GO:0004175">
    <property type="term" value="F:endopeptidase activity"/>
    <property type="evidence" value="ECO:0007669"/>
    <property type="project" value="UniProtKB-ARBA"/>
</dbReference>
<dbReference type="GO" id="GO:0006508">
    <property type="term" value="P:proteolysis"/>
    <property type="evidence" value="ECO:0007669"/>
    <property type="project" value="UniProtKB-KW"/>
</dbReference>
<feature type="transmembrane region" description="Helical" evidence="1">
    <location>
        <begin position="155"/>
        <end position="174"/>
    </location>
</feature>
<dbReference type="EMBL" id="JACWLN010000005">
    <property type="protein sequence ID" value="MBD1261536.1"/>
    <property type="molecule type" value="Genomic_DNA"/>
</dbReference>
<dbReference type="EMBL" id="QGGQ01000006">
    <property type="protein sequence ID" value="PWK22870.1"/>
    <property type="molecule type" value="Genomic_DNA"/>
</dbReference>
<dbReference type="GO" id="GO:0008237">
    <property type="term" value="F:metallopeptidase activity"/>
    <property type="evidence" value="ECO:0007669"/>
    <property type="project" value="UniProtKB-KW"/>
</dbReference>
<dbReference type="OrthoDB" id="1437285at2"/>
<comment type="caution">
    <text evidence="4">The sequence shown here is derived from an EMBL/GenBank/DDBJ whole genome shotgun (WGS) entry which is preliminary data.</text>
</comment>
<organism evidence="4 5">
    <name type="scientific">Maribacter polysiphoniae</name>
    <dbReference type="NCBI Taxonomy" id="429344"/>
    <lineage>
        <taxon>Bacteria</taxon>
        <taxon>Pseudomonadati</taxon>
        <taxon>Bacteroidota</taxon>
        <taxon>Flavobacteriia</taxon>
        <taxon>Flavobacteriales</taxon>
        <taxon>Flavobacteriaceae</taxon>
        <taxon>Maribacter</taxon>
    </lineage>
</organism>
<evidence type="ECO:0000313" key="3">
    <source>
        <dbReference type="EMBL" id="MBD1261536.1"/>
    </source>
</evidence>
<dbReference type="InterPro" id="IPR003675">
    <property type="entry name" value="Rce1/LyrA-like_dom"/>
</dbReference>
<dbReference type="Proteomes" id="UP000651837">
    <property type="component" value="Unassembled WGS sequence"/>
</dbReference>
<dbReference type="GO" id="GO:0080120">
    <property type="term" value="P:CAAX-box protein maturation"/>
    <property type="evidence" value="ECO:0007669"/>
    <property type="project" value="UniProtKB-ARBA"/>
</dbReference>
<keyword evidence="4" id="KW-0645">Protease</keyword>
<dbReference type="Proteomes" id="UP000245667">
    <property type="component" value="Unassembled WGS sequence"/>
</dbReference>
<dbReference type="AlphaFoldDB" id="A0A316EIU9"/>
<feature type="transmembrane region" description="Helical" evidence="1">
    <location>
        <begin position="88"/>
        <end position="108"/>
    </location>
</feature>
<protein>
    <submittedName>
        <fullName evidence="4">CAAX prenyl protease-like protein</fullName>
    </submittedName>
    <submittedName>
        <fullName evidence="3">CPBP family intramembrane metalloprotease</fullName>
    </submittedName>
</protein>
<evidence type="ECO:0000313" key="5">
    <source>
        <dbReference type="Proteomes" id="UP000245667"/>
    </source>
</evidence>
<evidence type="ECO:0000313" key="4">
    <source>
        <dbReference type="EMBL" id="PWK22870.1"/>
    </source>
</evidence>
<dbReference type="Pfam" id="PF02517">
    <property type="entry name" value="Rce1-like"/>
    <property type="match status" value="1"/>
</dbReference>
<keyword evidence="3" id="KW-0378">Hydrolase</keyword>
<name>A0A316EIU9_9FLAO</name>
<reference evidence="3 6" key="2">
    <citation type="submission" date="2020-07" db="EMBL/GenBank/DDBJ databases">
        <title>The draft genome sequence of Maribacter polysiphoniae KCTC 22021.</title>
        <authorList>
            <person name="Mu L."/>
        </authorList>
    </citation>
    <scope>NUCLEOTIDE SEQUENCE [LARGE SCALE GENOMIC DNA]</scope>
    <source>
        <strain evidence="3 6">KCTC 22021</strain>
    </source>
</reference>